<sequence length="182" mass="21093">MSKMPAASPMRMWSVFRPYPAIVPPLYRMWSVFRPYPAIVPPLYRMWSVFRPYPDIVPLLHRMWSVFRPHPAITPPLYRMWSVFRPYPPPAQRSTGSPLCSVNSEVIPEYSLLRMLQDTYPHCTEMIISQSMKKSPKAGGGACFWAWLGIRFVYFIHNPCCSCSACSLSHCLIPPLRNRPPF</sequence>
<comment type="caution">
    <text evidence="1">The sequence shown here is derived from an EMBL/GenBank/DDBJ whole genome shotgun (WGS) entry which is preliminary data.</text>
</comment>
<name>A0ABS4NVC7_9BACL</name>
<proteinExistence type="predicted"/>
<accession>A0ABS4NVC7</accession>
<evidence type="ECO:0000313" key="2">
    <source>
        <dbReference type="Proteomes" id="UP000773462"/>
    </source>
</evidence>
<gene>
    <name evidence="1" type="ORF">J2Z70_003539</name>
</gene>
<protein>
    <submittedName>
        <fullName evidence="1">Uncharacterized protein</fullName>
    </submittedName>
</protein>
<evidence type="ECO:0000313" key="1">
    <source>
        <dbReference type="EMBL" id="MBP2113379.1"/>
    </source>
</evidence>
<keyword evidence="2" id="KW-1185">Reference proteome</keyword>
<organism evidence="1 2">
    <name type="scientific">Paenibacillus silagei</name>
    <dbReference type="NCBI Taxonomy" id="1670801"/>
    <lineage>
        <taxon>Bacteria</taxon>
        <taxon>Bacillati</taxon>
        <taxon>Bacillota</taxon>
        <taxon>Bacilli</taxon>
        <taxon>Bacillales</taxon>
        <taxon>Paenibacillaceae</taxon>
        <taxon>Paenibacillus</taxon>
    </lineage>
</organism>
<reference evidence="1 2" key="1">
    <citation type="submission" date="2021-03" db="EMBL/GenBank/DDBJ databases">
        <title>Genomic Encyclopedia of Type Strains, Phase IV (KMG-IV): sequencing the most valuable type-strain genomes for metagenomic binning, comparative biology and taxonomic classification.</title>
        <authorList>
            <person name="Goeker M."/>
        </authorList>
    </citation>
    <scope>NUCLEOTIDE SEQUENCE [LARGE SCALE GENOMIC DNA]</scope>
    <source>
        <strain evidence="1 2">DSM 101953</strain>
    </source>
</reference>
<dbReference type="EMBL" id="JAGGLV010000011">
    <property type="protein sequence ID" value="MBP2113379.1"/>
    <property type="molecule type" value="Genomic_DNA"/>
</dbReference>
<dbReference type="Proteomes" id="UP000773462">
    <property type="component" value="Unassembled WGS sequence"/>
</dbReference>